<feature type="compositionally biased region" description="Polar residues" evidence="1">
    <location>
        <begin position="44"/>
        <end position="55"/>
    </location>
</feature>
<reference evidence="2" key="1">
    <citation type="journal article" date="2017" name="Appl. Environ. Microbiol.">
        <title>Molecular characterization of an Endozoicomonas-like organism causing infection in king scallop Pecten maximus L.</title>
        <authorList>
            <person name="Cano I."/>
            <person name="van Aerle R."/>
            <person name="Ross S."/>
            <person name="Verner-Jeffreys D.W."/>
            <person name="Paley R.K."/>
            <person name="Rimmer G."/>
            <person name="Ryder D."/>
            <person name="Hooper P."/>
            <person name="Stone D."/>
            <person name="Feist S.W."/>
        </authorList>
    </citation>
    <scope>NUCLEOTIDE SEQUENCE</scope>
</reference>
<protein>
    <submittedName>
        <fullName evidence="2">Uncharacterized protein</fullName>
    </submittedName>
</protein>
<accession>A0A2H9T3H4</accession>
<name>A0A2H9T3H4_9ZZZZ</name>
<proteinExistence type="predicted"/>
<dbReference type="AlphaFoldDB" id="A0A2H9T3H4"/>
<organism evidence="2">
    <name type="scientific">invertebrate metagenome</name>
    <dbReference type="NCBI Taxonomy" id="1711999"/>
    <lineage>
        <taxon>unclassified sequences</taxon>
        <taxon>metagenomes</taxon>
        <taxon>organismal metagenomes</taxon>
    </lineage>
</organism>
<feature type="region of interest" description="Disordered" evidence="1">
    <location>
        <begin position="1"/>
        <end position="55"/>
    </location>
</feature>
<gene>
    <name evidence="2" type="ORF">CI610_03300</name>
</gene>
<evidence type="ECO:0000313" key="2">
    <source>
        <dbReference type="EMBL" id="PJE77772.1"/>
    </source>
</evidence>
<evidence type="ECO:0000256" key="1">
    <source>
        <dbReference type="SAM" id="MobiDB-lite"/>
    </source>
</evidence>
<comment type="caution">
    <text evidence="2">The sequence shown here is derived from an EMBL/GenBank/DDBJ whole genome shotgun (WGS) entry which is preliminary data.</text>
</comment>
<sequence length="55" mass="6292">MPAIFMSNTQDALKMHSDNDNKKARNSRPHSQKQRSKRKKNADFKNTPSCNCTPS</sequence>
<feature type="compositionally biased region" description="Basic and acidic residues" evidence="1">
    <location>
        <begin position="13"/>
        <end position="23"/>
    </location>
</feature>
<feature type="compositionally biased region" description="Basic residues" evidence="1">
    <location>
        <begin position="24"/>
        <end position="40"/>
    </location>
</feature>
<feature type="compositionally biased region" description="Polar residues" evidence="1">
    <location>
        <begin position="1"/>
        <end position="11"/>
    </location>
</feature>
<dbReference type="EMBL" id="NSIT01000382">
    <property type="protein sequence ID" value="PJE77772.1"/>
    <property type="molecule type" value="Genomic_DNA"/>
</dbReference>